<sequence length="696" mass="78676">MAKVAVRHRSFSPKTRQTGVAVKRITRAQVLHLMRRICVLAAAIYYVGVSLVASLQALNSLKGATSPLTVYRNYSANLITAYLGHDAIRESKLVASLLDNSNDATSTPLRNDTMFLESLTTTSFTGCASVAKFNAKIYDSALLRSDFVKLVEEGAYNLSFLSDHELILPVVDCSFTPLTLGDLTCARVFYLTRLKSNTEQMYVITVSKAIVNYAVREQHTEGTATLISFTLVSDMSMTTSVQHYFAVGLGFPYEIPPTYDIYEYLEETEDAKLALQSIPRNPALEPSKIVHTARQRGFYIKSPTDQANVKSMYWPLYLDPVSVMSKWIWEGKTWIRDSWAWVHYIHAVFALSTVYNLCVLFLIMYRNYRLGKIWIGDAFASVSNTLMYRGALVLLSWIVNNGWMITEICFAYGYEFANIPSVYLFTDMPHADIMTLYLCMVDILGYLFKERIDPAFVIAAADIGFLNRVEMGRLFLPTPLKQYSIDRANHQFGTGLVPLSPYFASFSPLRLWTISELPANNFLVITASFSAVFTVFFFIAVAYVLARKQYKRYHPENLYLSESSAKPTTGTHRSEKDSDVLSFKRTLTLFEIATGAELQNRFGVIADYDNFVYFKGLKYASADGIYYNGFVIANGKFLIATEDILTIAVLKLTRIRLRTVYTYEVEGSKLKQTAQVVYPNTLSWKDLLHPNVNILA</sequence>
<feature type="transmembrane region" description="Helical" evidence="1">
    <location>
        <begin position="37"/>
        <end position="58"/>
    </location>
</feature>
<dbReference type="VEuPathDB" id="FungiDB:PYU1_G013580"/>
<evidence type="ECO:0008006" key="4">
    <source>
        <dbReference type="Google" id="ProtNLM"/>
    </source>
</evidence>
<feature type="transmembrane region" description="Helical" evidence="1">
    <location>
        <begin position="386"/>
        <end position="413"/>
    </location>
</feature>
<evidence type="ECO:0000256" key="1">
    <source>
        <dbReference type="SAM" id="Phobius"/>
    </source>
</evidence>
<keyword evidence="1" id="KW-0472">Membrane</keyword>
<name>K3X8R0_GLOUD</name>
<keyword evidence="1" id="KW-1133">Transmembrane helix</keyword>
<dbReference type="OMA" id="YEFANIP"/>
<evidence type="ECO:0000313" key="3">
    <source>
        <dbReference type="Proteomes" id="UP000019132"/>
    </source>
</evidence>
<reference evidence="3" key="2">
    <citation type="submission" date="2010-04" db="EMBL/GenBank/DDBJ databases">
        <authorList>
            <person name="Buell R."/>
            <person name="Hamilton J."/>
            <person name="Hostetler J."/>
        </authorList>
    </citation>
    <scope>NUCLEOTIDE SEQUENCE [LARGE SCALE GENOMIC DNA]</scope>
    <source>
        <strain evidence="3">DAOM:BR144</strain>
    </source>
</reference>
<dbReference type="HOGENOM" id="CLU_014069_0_0_1"/>
<feature type="transmembrane region" description="Helical" evidence="1">
    <location>
        <begin position="341"/>
        <end position="365"/>
    </location>
</feature>
<dbReference type="eggNOG" id="ENOG502SIAN">
    <property type="taxonomic scope" value="Eukaryota"/>
</dbReference>
<reference evidence="3" key="1">
    <citation type="journal article" date="2010" name="Genome Biol.">
        <title>Genome sequence of the necrotrophic plant pathogen Pythium ultimum reveals original pathogenicity mechanisms and effector repertoire.</title>
        <authorList>
            <person name="Levesque C.A."/>
            <person name="Brouwer H."/>
            <person name="Cano L."/>
            <person name="Hamilton J.P."/>
            <person name="Holt C."/>
            <person name="Huitema E."/>
            <person name="Raffaele S."/>
            <person name="Robideau G.P."/>
            <person name="Thines M."/>
            <person name="Win J."/>
            <person name="Zerillo M.M."/>
            <person name="Beakes G.W."/>
            <person name="Boore J.L."/>
            <person name="Busam D."/>
            <person name="Dumas B."/>
            <person name="Ferriera S."/>
            <person name="Fuerstenberg S.I."/>
            <person name="Gachon C.M."/>
            <person name="Gaulin E."/>
            <person name="Govers F."/>
            <person name="Grenville-Briggs L."/>
            <person name="Horner N."/>
            <person name="Hostetler J."/>
            <person name="Jiang R.H."/>
            <person name="Johnson J."/>
            <person name="Krajaejun T."/>
            <person name="Lin H."/>
            <person name="Meijer H.J."/>
            <person name="Moore B."/>
            <person name="Morris P."/>
            <person name="Phuntmart V."/>
            <person name="Puiu D."/>
            <person name="Shetty J."/>
            <person name="Stajich J.E."/>
            <person name="Tripathy S."/>
            <person name="Wawra S."/>
            <person name="van West P."/>
            <person name="Whitty B.R."/>
            <person name="Coutinho P.M."/>
            <person name="Henrissat B."/>
            <person name="Martin F."/>
            <person name="Thomas P.D."/>
            <person name="Tyler B.M."/>
            <person name="De Vries R.P."/>
            <person name="Kamoun S."/>
            <person name="Yandell M."/>
            <person name="Tisserat N."/>
            <person name="Buell C.R."/>
        </authorList>
    </citation>
    <scope>NUCLEOTIDE SEQUENCE</scope>
    <source>
        <strain evidence="3">DAOM:BR144</strain>
    </source>
</reference>
<protein>
    <recommendedName>
        <fullName evidence="4">Transmembrane protein</fullName>
    </recommendedName>
</protein>
<evidence type="ECO:0000313" key="2">
    <source>
        <dbReference type="EnsemblProtists" id="PYU1_T013609"/>
    </source>
</evidence>
<feature type="transmembrane region" description="Helical" evidence="1">
    <location>
        <begin position="522"/>
        <end position="546"/>
    </location>
</feature>
<organism evidence="2 3">
    <name type="scientific">Globisporangium ultimum (strain ATCC 200006 / CBS 805.95 / DAOM BR144)</name>
    <name type="common">Pythium ultimum</name>
    <dbReference type="NCBI Taxonomy" id="431595"/>
    <lineage>
        <taxon>Eukaryota</taxon>
        <taxon>Sar</taxon>
        <taxon>Stramenopiles</taxon>
        <taxon>Oomycota</taxon>
        <taxon>Peronosporomycetes</taxon>
        <taxon>Pythiales</taxon>
        <taxon>Pythiaceae</taxon>
        <taxon>Globisporangium</taxon>
    </lineage>
</organism>
<accession>K3X8R0</accession>
<keyword evidence="1" id="KW-0812">Transmembrane</keyword>
<proteinExistence type="predicted"/>
<dbReference type="EnsemblProtists" id="PYU1_T013609">
    <property type="protein sequence ID" value="PYU1_T013609"/>
    <property type="gene ID" value="PYU1_G013580"/>
</dbReference>
<dbReference type="InParanoid" id="K3X8R0"/>
<dbReference type="Proteomes" id="UP000019132">
    <property type="component" value="Unassembled WGS sequence"/>
</dbReference>
<keyword evidence="3" id="KW-1185">Reference proteome</keyword>
<feature type="transmembrane region" description="Helical" evidence="1">
    <location>
        <begin position="433"/>
        <end position="448"/>
    </location>
</feature>
<reference evidence="2" key="3">
    <citation type="submission" date="2015-02" db="UniProtKB">
        <authorList>
            <consortium name="EnsemblProtists"/>
        </authorList>
    </citation>
    <scope>IDENTIFICATION</scope>
    <source>
        <strain evidence="2">DAOM BR144</strain>
    </source>
</reference>
<dbReference type="AlphaFoldDB" id="K3X8R0"/>
<dbReference type="EMBL" id="GL376597">
    <property type="status" value="NOT_ANNOTATED_CDS"/>
    <property type="molecule type" value="Genomic_DNA"/>
</dbReference>